<dbReference type="Pfam" id="PF17939">
    <property type="entry name" value="TetR_C_30"/>
    <property type="match status" value="1"/>
</dbReference>
<evidence type="ECO:0000256" key="2">
    <source>
        <dbReference type="PROSITE-ProRule" id="PRU00335"/>
    </source>
</evidence>
<feature type="DNA-binding region" description="H-T-H motif" evidence="2">
    <location>
        <begin position="48"/>
        <end position="67"/>
    </location>
</feature>
<dbReference type="GO" id="GO:0003700">
    <property type="term" value="F:DNA-binding transcription factor activity"/>
    <property type="evidence" value="ECO:0007669"/>
    <property type="project" value="TreeGrafter"/>
</dbReference>
<dbReference type="PANTHER" id="PTHR30055">
    <property type="entry name" value="HTH-TYPE TRANSCRIPTIONAL REGULATOR RUTR"/>
    <property type="match status" value="1"/>
</dbReference>
<dbReference type="RefSeq" id="WP_241767949.1">
    <property type="nucleotide sequence ID" value="NZ_ARYM01000026.1"/>
</dbReference>
<gene>
    <name evidence="4" type="ORF">HPO_16765</name>
</gene>
<dbReference type="EMBL" id="ARYM01000026">
    <property type="protein sequence ID" value="KCZ97047.1"/>
    <property type="molecule type" value="Genomic_DNA"/>
</dbReference>
<evidence type="ECO:0000259" key="3">
    <source>
        <dbReference type="PROSITE" id="PS50977"/>
    </source>
</evidence>
<dbReference type="Pfam" id="PF00440">
    <property type="entry name" value="TetR_N"/>
    <property type="match status" value="1"/>
</dbReference>
<dbReference type="PATRIC" id="fig|1280954.3.peg.3385"/>
<feature type="domain" description="HTH tetR-type" evidence="3">
    <location>
        <begin position="25"/>
        <end position="85"/>
    </location>
</feature>
<keyword evidence="5" id="KW-1185">Reference proteome</keyword>
<dbReference type="InterPro" id="IPR041586">
    <property type="entry name" value="PsrA_TetR_C"/>
</dbReference>
<protein>
    <submittedName>
        <fullName evidence="4">TetR family transcriptional regulator</fullName>
    </submittedName>
</protein>
<accession>A0A062VA59</accession>
<dbReference type="Gene3D" id="1.10.357.10">
    <property type="entry name" value="Tetracycline Repressor, domain 2"/>
    <property type="match status" value="1"/>
</dbReference>
<organism evidence="4 5">
    <name type="scientific">Hyphomonas polymorpha PS728</name>
    <dbReference type="NCBI Taxonomy" id="1280954"/>
    <lineage>
        <taxon>Bacteria</taxon>
        <taxon>Pseudomonadati</taxon>
        <taxon>Pseudomonadota</taxon>
        <taxon>Alphaproteobacteria</taxon>
        <taxon>Hyphomonadales</taxon>
        <taxon>Hyphomonadaceae</taxon>
        <taxon>Hyphomonas</taxon>
    </lineage>
</organism>
<name>A0A062VA59_9PROT</name>
<dbReference type="InterPro" id="IPR050109">
    <property type="entry name" value="HTH-type_TetR-like_transc_reg"/>
</dbReference>
<dbReference type="InterPro" id="IPR036271">
    <property type="entry name" value="Tet_transcr_reg_TetR-rel_C_sf"/>
</dbReference>
<evidence type="ECO:0000256" key="1">
    <source>
        <dbReference type="ARBA" id="ARBA00023125"/>
    </source>
</evidence>
<dbReference type="PROSITE" id="PS50977">
    <property type="entry name" value="HTH_TETR_2"/>
    <property type="match status" value="1"/>
</dbReference>
<dbReference type="STRING" id="1280954.HPO_16765"/>
<dbReference type="eggNOG" id="COG1309">
    <property type="taxonomic scope" value="Bacteria"/>
</dbReference>
<keyword evidence="1 2" id="KW-0238">DNA-binding</keyword>
<dbReference type="InterPro" id="IPR009057">
    <property type="entry name" value="Homeodomain-like_sf"/>
</dbReference>
<dbReference type="SUPFAM" id="SSF46689">
    <property type="entry name" value="Homeodomain-like"/>
    <property type="match status" value="1"/>
</dbReference>
<proteinExistence type="predicted"/>
<dbReference type="GO" id="GO:0000976">
    <property type="term" value="F:transcription cis-regulatory region binding"/>
    <property type="evidence" value="ECO:0007669"/>
    <property type="project" value="TreeGrafter"/>
</dbReference>
<dbReference type="Proteomes" id="UP000027100">
    <property type="component" value="Unassembled WGS sequence"/>
</dbReference>
<sequence>MSDTDRRTRGEFILTARSKTPPPKADRRTAILDAAEAEFSAHGFDGVTLRTIAKRAGVDLALPNYYFGPKKQLFDAVFIRRAQIVNLWREEALKAAIEAARPQPPTVEAIIRAYLEPMLTGPHLEDQGWKNYYALVAYVNNSPGWGGRLMAEHFDPLIRQFLDALRLSLPGMDEKDLYWGYQCFSGALTLALAQTGRIDHLSGGVCRSDDLADACEHMVHFIAGGFEAARRAAPAALTPPAPKRRAAKRG</sequence>
<dbReference type="SUPFAM" id="SSF48498">
    <property type="entry name" value="Tetracyclin repressor-like, C-terminal domain"/>
    <property type="match status" value="1"/>
</dbReference>
<evidence type="ECO:0000313" key="5">
    <source>
        <dbReference type="Proteomes" id="UP000027100"/>
    </source>
</evidence>
<dbReference type="AlphaFoldDB" id="A0A062VA59"/>
<evidence type="ECO:0000313" key="4">
    <source>
        <dbReference type="EMBL" id="KCZ97047.1"/>
    </source>
</evidence>
<reference evidence="4 5" key="1">
    <citation type="journal article" date="2014" name="Antonie Van Leeuwenhoek">
        <title>Hyphomonas beringensis sp. nov. and Hyphomonas chukchiensis sp. nov., isolated from surface seawater of the Bering Sea and Chukchi Sea.</title>
        <authorList>
            <person name="Li C."/>
            <person name="Lai Q."/>
            <person name="Li G."/>
            <person name="Dong C."/>
            <person name="Wang J."/>
            <person name="Liao Y."/>
            <person name="Shao Z."/>
        </authorList>
    </citation>
    <scope>NUCLEOTIDE SEQUENCE [LARGE SCALE GENOMIC DNA]</scope>
    <source>
        <strain evidence="4 5">PS728</strain>
    </source>
</reference>
<comment type="caution">
    <text evidence="4">The sequence shown here is derived from an EMBL/GenBank/DDBJ whole genome shotgun (WGS) entry which is preliminary data.</text>
</comment>
<dbReference type="InterPro" id="IPR001647">
    <property type="entry name" value="HTH_TetR"/>
</dbReference>
<dbReference type="PANTHER" id="PTHR30055:SF235">
    <property type="entry name" value="TRANSCRIPTIONAL REGULATORY PROTEIN"/>
    <property type="match status" value="1"/>
</dbReference>